<comment type="caution">
    <text evidence="3">The sequence shown here is derived from an EMBL/GenBank/DDBJ whole genome shotgun (WGS) entry which is preliminary data.</text>
</comment>
<dbReference type="GO" id="GO:0000166">
    <property type="term" value="F:nucleotide binding"/>
    <property type="evidence" value="ECO:0007669"/>
    <property type="project" value="UniProtKB-KW"/>
</dbReference>
<dbReference type="VEuPathDB" id="VectorBase:SSCA001654"/>
<dbReference type="PROSITE" id="PS51329">
    <property type="entry name" value="C_CAP_COFACTOR_C"/>
    <property type="match status" value="1"/>
</dbReference>
<evidence type="ECO:0000256" key="2">
    <source>
        <dbReference type="ARBA" id="ARBA00022741"/>
    </source>
</evidence>
<dbReference type="InterPro" id="IPR012945">
    <property type="entry name" value="Tubulin-bd_cofactor_C_dom"/>
</dbReference>
<dbReference type="GO" id="GO:0006892">
    <property type="term" value="P:post-Golgi vesicle-mediated transport"/>
    <property type="evidence" value="ECO:0007669"/>
    <property type="project" value="TreeGrafter"/>
</dbReference>
<accession>A0A132A2S3</accession>
<evidence type="ECO:0000256" key="1">
    <source>
        <dbReference type="ARBA" id="ARBA00008848"/>
    </source>
</evidence>
<reference evidence="3 4" key="1">
    <citation type="journal article" date="2015" name="Parasit. Vectors">
        <title>Draft genome of the scabies mite.</title>
        <authorList>
            <person name="Rider S.D.Jr."/>
            <person name="Morgan M.S."/>
            <person name="Arlian L.G."/>
        </authorList>
    </citation>
    <scope>NUCLEOTIDE SEQUENCE [LARGE SCALE GENOMIC DNA]</scope>
    <source>
        <strain evidence="3">Arlian Lab</strain>
    </source>
</reference>
<dbReference type="InterPro" id="IPR017901">
    <property type="entry name" value="C-CAP_CF_C-like"/>
</dbReference>
<dbReference type="InterPro" id="IPR016098">
    <property type="entry name" value="CAP/MinC_C"/>
</dbReference>
<dbReference type="GO" id="GO:0005929">
    <property type="term" value="C:cilium"/>
    <property type="evidence" value="ECO:0007669"/>
    <property type="project" value="TreeGrafter"/>
</dbReference>
<dbReference type="AlphaFoldDB" id="A0A132A2S3"/>
<evidence type="ECO:0000313" key="4">
    <source>
        <dbReference type="Proteomes" id="UP000616769"/>
    </source>
</evidence>
<comment type="similarity">
    <text evidence="1">Belongs to the TBCC family.</text>
</comment>
<evidence type="ECO:0000313" key="3">
    <source>
        <dbReference type="EMBL" id="KPM05332.1"/>
    </source>
</evidence>
<dbReference type="InterPro" id="IPR039093">
    <property type="entry name" value="XRP2"/>
</dbReference>
<dbReference type="InterPro" id="IPR036223">
    <property type="entry name" value="CAP_C_sf"/>
</dbReference>
<keyword evidence="2" id="KW-0547">Nucleotide-binding</keyword>
<gene>
    <name evidence="3" type="ORF">QR98_0037930</name>
</gene>
<dbReference type="EMBL" id="JXLN01010213">
    <property type="protein sequence ID" value="KPM05332.1"/>
    <property type="molecule type" value="Genomic_DNA"/>
</dbReference>
<dbReference type="PANTHER" id="PTHR15440">
    <property type="entry name" value="XRP2 PROTEIN"/>
    <property type="match status" value="1"/>
</dbReference>
<protein>
    <submittedName>
        <fullName evidence="3">XRP2-like protein</fullName>
    </submittedName>
</protein>
<organism evidence="3 4">
    <name type="scientific">Sarcoptes scabiei</name>
    <name type="common">Itch mite</name>
    <name type="synonym">Acarus scabiei</name>
    <dbReference type="NCBI Taxonomy" id="52283"/>
    <lineage>
        <taxon>Eukaryota</taxon>
        <taxon>Metazoa</taxon>
        <taxon>Ecdysozoa</taxon>
        <taxon>Arthropoda</taxon>
        <taxon>Chelicerata</taxon>
        <taxon>Arachnida</taxon>
        <taxon>Acari</taxon>
        <taxon>Acariformes</taxon>
        <taxon>Sarcoptiformes</taxon>
        <taxon>Astigmata</taxon>
        <taxon>Psoroptidia</taxon>
        <taxon>Sarcoptoidea</taxon>
        <taxon>Sarcoptidae</taxon>
        <taxon>Sarcoptinae</taxon>
        <taxon>Sarcoptes</taxon>
    </lineage>
</organism>
<sequence length="139" mass="15597">MNLNSIVESMSNRDRSQASKFIIENQSKSLLLRSPGEINGEQFIIQNCFDSIICLFDYSNTVTIDDCRDCVFFIGPVMGSVVLRNCQDCKLSSASQQFRCRDCKRLKLYLSCATQPAIESCTAMLFSCFVANYNGLKGL</sequence>
<dbReference type="Gene3D" id="2.160.20.70">
    <property type="match status" value="1"/>
</dbReference>
<proteinExistence type="inferred from homology"/>
<dbReference type="SUPFAM" id="SSF69340">
    <property type="entry name" value="C-terminal domain of adenylylcyclase associated protein"/>
    <property type="match status" value="1"/>
</dbReference>
<dbReference type="GO" id="GO:1990075">
    <property type="term" value="C:periciliary membrane compartment"/>
    <property type="evidence" value="ECO:0007669"/>
    <property type="project" value="TreeGrafter"/>
</dbReference>
<dbReference type="InterPro" id="IPR006599">
    <property type="entry name" value="CARP_motif"/>
</dbReference>
<dbReference type="Pfam" id="PF07986">
    <property type="entry name" value="TBCC"/>
    <property type="match status" value="1"/>
</dbReference>
<dbReference type="GO" id="GO:0005096">
    <property type="term" value="F:GTPase activator activity"/>
    <property type="evidence" value="ECO:0007669"/>
    <property type="project" value="InterPro"/>
</dbReference>
<dbReference type="PANTHER" id="PTHR15440:SF0">
    <property type="entry name" value="PROTEIN XRP2"/>
    <property type="match status" value="1"/>
</dbReference>
<dbReference type="Proteomes" id="UP000616769">
    <property type="component" value="Unassembled WGS sequence"/>
</dbReference>
<name>A0A132A2S3_SARSC</name>
<dbReference type="SMART" id="SM00673">
    <property type="entry name" value="CARP"/>
    <property type="match status" value="2"/>
</dbReference>